<accession>A0A382PQY9</accession>
<dbReference type="EMBL" id="UINC01108363">
    <property type="protein sequence ID" value="SVC74402.1"/>
    <property type="molecule type" value="Genomic_DNA"/>
</dbReference>
<reference evidence="1" key="1">
    <citation type="submission" date="2018-05" db="EMBL/GenBank/DDBJ databases">
        <authorList>
            <person name="Lanie J.A."/>
            <person name="Ng W.-L."/>
            <person name="Kazmierczak K.M."/>
            <person name="Andrzejewski T.M."/>
            <person name="Davidsen T.M."/>
            <person name="Wayne K.J."/>
            <person name="Tettelin H."/>
            <person name="Glass J.I."/>
            <person name="Rusch D."/>
            <person name="Podicherti R."/>
            <person name="Tsui H.-C.T."/>
            <person name="Winkler M.E."/>
        </authorList>
    </citation>
    <scope>NUCLEOTIDE SEQUENCE</scope>
</reference>
<feature type="non-terminal residue" evidence="1">
    <location>
        <position position="24"/>
    </location>
</feature>
<gene>
    <name evidence="1" type="ORF">METZ01_LOCUS327256</name>
</gene>
<name>A0A382PQY9_9ZZZZ</name>
<organism evidence="1">
    <name type="scientific">marine metagenome</name>
    <dbReference type="NCBI Taxonomy" id="408172"/>
    <lineage>
        <taxon>unclassified sequences</taxon>
        <taxon>metagenomes</taxon>
        <taxon>ecological metagenomes</taxon>
    </lineage>
</organism>
<protein>
    <submittedName>
        <fullName evidence="1">Uncharacterized protein</fullName>
    </submittedName>
</protein>
<dbReference type="AlphaFoldDB" id="A0A382PQY9"/>
<evidence type="ECO:0000313" key="1">
    <source>
        <dbReference type="EMBL" id="SVC74402.1"/>
    </source>
</evidence>
<sequence length="24" mass="2623">MGFLDAGHYLTRSAFSSIGVSHRL</sequence>
<proteinExistence type="predicted"/>